<organism evidence="4 5">
    <name type="scientific">Collinsella tanakaei</name>
    <dbReference type="NCBI Taxonomy" id="626935"/>
    <lineage>
        <taxon>Bacteria</taxon>
        <taxon>Bacillati</taxon>
        <taxon>Actinomycetota</taxon>
        <taxon>Coriobacteriia</taxon>
        <taxon>Coriobacteriales</taxon>
        <taxon>Coriobacteriaceae</taxon>
        <taxon>Collinsella</taxon>
    </lineage>
</organism>
<proteinExistence type="predicted"/>
<evidence type="ECO:0000256" key="3">
    <source>
        <dbReference type="PIRSR" id="PIRSR613078-2"/>
    </source>
</evidence>
<comment type="caution">
    <text evidence="4">The sequence shown here is derived from an EMBL/GenBank/DDBJ whole genome shotgun (WGS) entry which is preliminary data.</text>
</comment>
<feature type="binding site" evidence="3">
    <location>
        <begin position="9"/>
        <end position="16"/>
    </location>
    <ligand>
        <name>substrate</name>
    </ligand>
</feature>
<accession>A0A3E4QRW8</accession>
<reference evidence="4 5" key="1">
    <citation type="submission" date="2018-08" db="EMBL/GenBank/DDBJ databases">
        <title>A genome reference for cultivated species of the human gut microbiota.</title>
        <authorList>
            <person name="Zou Y."/>
            <person name="Xue W."/>
            <person name="Luo G."/>
        </authorList>
    </citation>
    <scope>NUCLEOTIDE SEQUENCE [LARGE SCALE GENOMIC DNA]</scope>
    <source>
        <strain evidence="4 5">TF08-14</strain>
    </source>
</reference>
<dbReference type="SUPFAM" id="SSF53254">
    <property type="entry name" value="Phosphoglycerate mutase-like"/>
    <property type="match status" value="1"/>
</dbReference>
<dbReference type="InterPro" id="IPR013078">
    <property type="entry name" value="His_Pase_superF_clade-1"/>
</dbReference>
<dbReference type="Pfam" id="PF00300">
    <property type="entry name" value="His_Phos_1"/>
    <property type="match status" value="1"/>
</dbReference>
<sequence length="190" mass="21546">MGKKLYLVRHGETQFNVEHRVQGWCDSPLTARGREQARTVGGYFEERGIAFDHAYCSTSERASDTLELMTSMPYTRLRGLKEMNFGKLEGLPDYLCAKTPEECVSYYLPFGGDSSDWVRDRMVETLTQVMSQEGHECVLAVSHGGANYNFLRAVYPAAKEELARGWGNCLVLVFDFEDGVFSFEQAIRLE</sequence>
<dbReference type="GO" id="GO:0043456">
    <property type="term" value="P:regulation of pentose-phosphate shunt"/>
    <property type="evidence" value="ECO:0007669"/>
    <property type="project" value="TreeGrafter"/>
</dbReference>
<dbReference type="Gene3D" id="3.40.50.1240">
    <property type="entry name" value="Phosphoglycerate mutase-like"/>
    <property type="match status" value="1"/>
</dbReference>
<feature type="active site" description="Tele-phosphohistidine intermediate" evidence="2">
    <location>
        <position position="10"/>
    </location>
</feature>
<protein>
    <submittedName>
        <fullName evidence="4">Histidine phosphatase family protein</fullName>
    </submittedName>
</protein>
<dbReference type="PANTHER" id="PTHR46517">
    <property type="entry name" value="FRUCTOSE-2,6-BISPHOSPHATASE TIGAR"/>
    <property type="match status" value="1"/>
</dbReference>
<evidence type="ECO:0000313" key="5">
    <source>
        <dbReference type="Proteomes" id="UP000260943"/>
    </source>
</evidence>
<dbReference type="Proteomes" id="UP000260943">
    <property type="component" value="Unassembled WGS sequence"/>
</dbReference>
<feature type="binding site" evidence="3">
    <location>
        <position position="61"/>
    </location>
    <ligand>
        <name>substrate</name>
    </ligand>
</feature>
<dbReference type="SMART" id="SM00855">
    <property type="entry name" value="PGAM"/>
    <property type="match status" value="1"/>
</dbReference>
<feature type="active site" description="Proton donor/acceptor" evidence="2">
    <location>
        <position position="82"/>
    </location>
</feature>
<dbReference type="InterPro" id="IPR029033">
    <property type="entry name" value="His_PPase_superfam"/>
</dbReference>
<dbReference type="GO" id="GO:0045820">
    <property type="term" value="P:negative regulation of glycolytic process"/>
    <property type="evidence" value="ECO:0007669"/>
    <property type="project" value="TreeGrafter"/>
</dbReference>
<dbReference type="GO" id="GO:0004331">
    <property type="term" value="F:fructose-2,6-bisphosphate 2-phosphatase activity"/>
    <property type="evidence" value="ECO:0007669"/>
    <property type="project" value="TreeGrafter"/>
</dbReference>
<dbReference type="CDD" id="cd07067">
    <property type="entry name" value="HP_PGM_like"/>
    <property type="match status" value="1"/>
</dbReference>
<evidence type="ECO:0000256" key="1">
    <source>
        <dbReference type="ARBA" id="ARBA00022801"/>
    </source>
</evidence>
<dbReference type="PANTHER" id="PTHR46517:SF1">
    <property type="entry name" value="FRUCTOSE-2,6-BISPHOSPHATASE TIGAR"/>
    <property type="match status" value="1"/>
</dbReference>
<dbReference type="AlphaFoldDB" id="A0A3E4QRW8"/>
<name>A0A3E4QRW8_9ACTN</name>
<dbReference type="PROSITE" id="PS00175">
    <property type="entry name" value="PG_MUTASE"/>
    <property type="match status" value="1"/>
</dbReference>
<evidence type="ECO:0000256" key="2">
    <source>
        <dbReference type="PIRSR" id="PIRSR613078-1"/>
    </source>
</evidence>
<gene>
    <name evidence="4" type="ORF">DXC81_06830</name>
</gene>
<dbReference type="InterPro" id="IPR001345">
    <property type="entry name" value="PG/BPGM_mutase_AS"/>
</dbReference>
<dbReference type="RefSeq" id="WP_117679754.1">
    <property type="nucleotide sequence ID" value="NZ_CAJJKC010000006.1"/>
</dbReference>
<evidence type="ECO:0000313" key="4">
    <source>
        <dbReference type="EMBL" id="RGL09920.1"/>
    </source>
</evidence>
<dbReference type="GO" id="GO:0005829">
    <property type="term" value="C:cytosol"/>
    <property type="evidence" value="ECO:0007669"/>
    <property type="project" value="TreeGrafter"/>
</dbReference>
<dbReference type="InterPro" id="IPR051695">
    <property type="entry name" value="Phosphoglycerate_Mutase"/>
</dbReference>
<keyword evidence="1" id="KW-0378">Hydrolase</keyword>
<dbReference type="EMBL" id="QSRJ01000007">
    <property type="protein sequence ID" value="RGL09920.1"/>
    <property type="molecule type" value="Genomic_DNA"/>
</dbReference>